<dbReference type="Gene3D" id="3.40.1350.10">
    <property type="match status" value="1"/>
</dbReference>
<dbReference type="EMBL" id="FOFB01000003">
    <property type="protein sequence ID" value="SEP85980.1"/>
    <property type="molecule type" value="Genomic_DNA"/>
</dbReference>
<evidence type="ECO:0000313" key="1">
    <source>
        <dbReference type="EMBL" id="SEP85980.1"/>
    </source>
</evidence>
<dbReference type="GO" id="GO:0003676">
    <property type="term" value="F:nucleic acid binding"/>
    <property type="evidence" value="ECO:0007669"/>
    <property type="project" value="InterPro"/>
</dbReference>
<proteinExistence type="predicted"/>
<sequence>MPKKDTYHNQFRRALEKDGWKVTHDPFYLRIDSKGVYIDLAAEKSEGEVTNTPLKIAAEIKNFISLNDMSELEKALGQYMMYEAALDISTETRELFLAIPDFFYEEITLTKLYSSVINNLKVRIVVFNVEEEIITKWRK</sequence>
<accession>A0A1H9BAD4</accession>
<dbReference type="InterPro" id="IPR014919">
    <property type="entry name" value="XisH"/>
</dbReference>
<evidence type="ECO:0000313" key="2">
    <source>
        <dbReference type="Proteomes" id="UP000199021"/>
    </source>
</evidence>
<dbReference type="RefSeq" id="WP_090165480.1">
    <property type="nucleotide sequence ID" value="NZ_FOFB01000003.1"/>
</dbReference>
<dbReference type="STRING" id="478744.SAMN05444359_10348"/>
<protein>
    <submittedName>
        <fullName evidence="1">XisH protein</fullName>
    </submittedName>
</protein>
<dbReference type="SUPFAM" id="SSF52980">
    <property type="entry name" value="Restriction endonuclease-like"/>
    <property type="match status" value="1"/>
</dbReference>
<organism evidence="1 2">
    <name type="scientific">Neolewinella agarilytica</name>
    <dbReference type="NCBI Taxonomy" id="478744"/>
    <lineage>
        <taxon>Bacteria</taxon>
        <taxon>Pseudomonadati</taxon>
        <taxon>Bacteroidota</taxon>
        <taxon>Saprospiria</taxon>
        <taxon>Saprospirales</taxon>
        <taxon>Lewinellaceae</taxon>
        <taxon>Neolewinella</taxon>
    </lineage>
</organism>
<reference evidence="2" key="1">
    <citation type="submission" date="2016-10" db="EMBL/GenBank/DDBJ databases">
        <authorList>
            <person name="Varghese N."/>
            <person name="Submissions S."/>
        </authorList>
    </citation>
    <scope>NUCLEOTIDE SEQUENCE [LARGE SCALE GENOMIC DNA]</scope>
    <source>
        <strain evidence="2">DSM 24740</strain>
    </source>
</reference>
<dbReference type="Pfam" id="PF08814">
    <property type="entry name" value="XisH"/>
    <property type="match status" value="1"/>
</dbReference>
<dbReference type="AlphaFoldDB" id="A0A1H9BAD4"/>
<dbReference type="InParanoid" id="A0A1H9BAD4"/>
<name>A0A1H9BAD4_9BACT</name>
<dbReference type="Proteomes" id="UP000199021">
    <property type="component" value="Unassembled WGS sequence"/>
</dbReference>
<dbReference type="InterPro" id="IPR011335">
    <property type="entry name" value="Restrct_endonuc-II-like"/>
</dbReference>
<dbReference type="InterPro" id="IPR011856">
    <property type="entry name" value="tRNA_endonuc-like_dom_sf"/>
</dbReference>
<keyword evidence="2" id="KW-1185">Reference proteome</keyword>
<dbReference type="OrthoDB" id="963690at2"/>
<gene>
    <name evidence="1" type="ORF">SAMN05444359_10348</name>
</gene>